<dbReference type="Gene3D" id="3.40.630.30">
    <property type="match status" value="1"/>
</dbReference>
<reference evidence="1 2" key="1">
    <citation type="submission" date="2021-08" db="EMBL/GenBank/DDBJ databases">
        <authorList>
            <person name="Adair T.L."/>
            <person name="Crowhurst L.V."/>
            <person name="Estes A.V."/>
            <person name="Howard M.F."/>
            <person name="Khader N.M."/>
            <person name="Khan M.F."/>
            <person name="Mersereau M.D."/>
            <person name="Mullassery N.B."/>
            <person name="Ngo J.M."/>
            <person name="Noonan C.G."/>
            <person name="Phan K.B."/>
            <person name="Reddy J.S."/>
            <person name="Roberts E.D."/>
            <person name="Sagireddy S."/>
            <person name="Trammell A.M."/>
            <person name="Trampedach S.K."/>
            <person name="White A.M."/>
            <person name="Yamada E."/>
            <person name="Avernini S."/>
            <person name="Gilbert M.G."/>
            <person name="Wire N.L."/>
            <person name="Young E.A."/>
            <person name="Merkhofer E.C."/>
            <person name="Garlena R.A."/>
            <person name="Russell D.A."/>
            <person name="Jacobs-Sera D."/>
            <person name="Hatfull G.F."/>
        </authorList>
    </citation>
    <scope>NUCLEOTIDE SEQUENCE [LARGE SCALE GENOMIC DNA]</scope>
</reference>
<dbReference type="Proteomes" id="UP000827859">
    <property type="component" value="Segment"/>
</dbReference>
<proteinExistence type="predicted"/>
<dbReference type="GeneID" id="77942925"/>
<dbReference type="KEGG" id="vg:77942925"/>
<accession>A0AAE8XJ61</accession>
<keyword evidence="2" id="KW-1185">Reference proteome</keyword>
<sequence>MAETIFKILRNIPTTSSANEILWKLNGRPAMNAKTTTFKHESASLQLHDFGNGMASVSHVFAKERRKGHASALMEKVTKYADEHHLVLNLEVRRYGHPIGPDNEVLKSFYSKYGFVKTPFVNREYIFMSRPVEE</sequence>
<evidence type="ECO:0000313" key="1">
    <source>
        <dbReference type="EMBL" id="UAW09200.1"/>
    </source>
</evidence>
<dbReference type="SUPFAM" id="SSF55729">
    <property type="entry name" value="Acyl-CoA N-acyltransferases (Nat)"/>
    <property type="match status" value="1"/>
</dbReference>
<dbReference type="InterPro" id="IPR016181">
    <property type="entry name" value="Acyl_CoA_acyltransferase"/>
</dbReference>
<gene>
    <name evidence="1" type="primary">39</name>
    <name evidence="1" type="ORF">SEA_DYNAMITE_39</name>
</gene>
<dbReference type="CDD" id="cd04301">
    <property type="entry name" value="NAT_SF"/>
    <property type="match status" value="1"/>
</dbReference>
<evidence type="ECO:0000313" key="2">
    <source>
        <dbReference type="Proteomes" id="UP000827859"/>
    </source>
</evidence>
<dbReference type="EMBL" id="MZ747520">
    <property type="protein sequence ID" value="UAW09200.1"/>
    <property type="molecule type" value="Genomic_DNA"/>
</dbReference>
<name>A0AAE8XJ61_9CAUD</name>
<dbReference type="RefSeq" id="YP_010666818.1">
    <property type="nucleotide sequence ID" value="NC_070946.1"/>
</dbReference>
<organism evidence="1 2">
    <name type="scientific">Arthrobacter phage Dynamite</name>
    <dbReference type="NCBI Taxonomy" id="2867479"/>
    <lineage>
        <taxon>Viruses</taxon>
        <taxon>Duplodnaviria</taxon>
        <taxon>Heunggongvirae</taxon>
        <taxon>Uroviricota</taxon>
        <taxon>Caudoviricetes</taxon>
        <taxon>Mudcatvirus</taxon>
        <taxon>Mudcatvirus dynamite</taxon>
    </lineage>
</organism>
<protein>
    <submittedName>
        <fullName evidence="1">Acetyltransferase</fullName>
    </submittedName>
</protein>